<comment type="caution">
    <text evidence="1">The sequence shown here is derived from an EMBL/GenBank/DDBJ whole genome shotgun (WGS) entry which is preliminary data.</text>
</comment>
<dbReference type="RefSeq" id="WP_152945551.1">
    <property type="nucleotide sequence ID" value="NZ_WHYR01000009.1"/>
</dbReference>
<accession>A0A6N7IPV0</accession>
<name>A0A6N7IPV0_9FIRM</name>
<evidence type="ECO:0000313" key="2">
    <source>
        <dbReference type="Proteomes" id="UP000441717"/>
    </source>
</evidence>
<dbReference type="EMBL" id="WHYR01000009">
    <property type="protein sequence ID" value="MQL51623.1"/>
    <property type="molecule type" value="Genomic_DNA"/>
</dbReference>
<keyword evidence="2" id="KW-1185">Reference proteome</keyword>
<evidence type="ECO:0000313" key="1">
    <source>
        <dbReference type="EMBL" id="MQL51623.1"/>
    </source>
</evidence>
<sequence>MVFNWGQALLLLQKIAEFPRKSLTDSYFLQGLRLDQRELLEAMDVCDDIIVKESRKSNVSDRAKNELKLLEEIKKSQAGNRLKCEAILALMAGESQDKIKEKLYRHDKVNGVINLDKPANKKQKVIQLKPR</sequence>
<gene>
    <name evidence="1" type="ORF">GFC01_04980</name>
</gene>
<dbReference type="OrthoDB" id="9204492at2"/>
<reference evidence="1 2" key="1">
    <citation type="submission" date="2019-10" db="EMBL/GenBank/DDBJ databases">
        <title>Comparative genomics of sulfur disproportionating microorganisms.</title>
        <authorList>
            <person name="Ward L.M."/>
            <person name="Bertran E."/>
            <person name="Johnston D."/>
        </authorList>
    </citation>
    <scope>NUCLEOTIDE SEQUENCE [LARGE SCALE GENOMIC DNA]</scope>
    <source>
        <strain evidence="1 2">DSM 14055</strain>
    </source>
</reference>
<protein>
    <submittedName>
        <fullName evidence="1">Uncharacterized protein</fullName>
    </submittedName>
</protein>
<organism evidence="1 2">
    <name type="scientific">Desulfofundulus thermobenzoicus</name>
    <dbReference type="NCBI Taxonomy" id="29376"/>
    <lineage>
        <taxon>Bacteria</taxon>
        <taxon>Bacillati</taxon>
        <taxon>Bacillota</taxon>
        <taxon>Clostridia</taxon>
        <taxon>Eubacteriales</taxon>
        <taxon>Peptococcaceae</taxon>
        <taxon>Desulfofundulus</taxon>
    </lineage>
</organism>
<dbReference type="Proteomes" id="UP000441717">
    <property type="component" value="Unassembled WGS sequence"/>
</dbReference>
<proteinExistence type="predicted"/>
<dbReference type="AlphaFoldDB" id="A0A6N7IPV0"/>